<evidence type="ECO:0000313" key="2">
    <source>
        <dbReference type="Proteomes" id="UP000308489"/>
    </source>
</evidence>
<keyword evidence="2" id="KW-1185">Reference proteome</keyword>
<proteinExistence type="predicted"/>
<dbReference type="AlphaFoldDB" id="A0A4U9QZJ7"/>
<protein>
    <submittedName>
        <fullName evidence="1">Uncharacterized protein</fullName>
    </submittedName>
</protein>
<organism evidence="1 2">
    <name type="scientific">Hathewaya histolytica</name>
    <name type="common">Clostridium histolyticum</name>
    <dbReference type="NCBI Taxonomy" id="1498"/>
    <lineage>
        <taxon>Bacteria</taxon>
        <taxon>Bacillati</taxon>
        <taxon>Bacillota</taxon>
        <taxon>Clostridia</taxon>
        <taxon>Eubacteriales</taxon>
        <taxon>Clostridiaceae</taxon>
        <taxon>Hathewaya</taxon>
    </lineage>
</organism>
<dbReference type="RefSeq" id="WP_279232933.1">
    <property type="nucleotide sequence ID" value="NZ_CBCRUQ010000009.1"/>
</dbReference>
<gene>
    <name evidence="1" type="ORF">NCTC503_00511</name>
</gene>
<accession>A0A4U9QZJ7</accession>
<reference evidence="1 2" key="1">
    <citation type="submission" date="2019-05" db="EMBL/GenBank/DDBJ databases">
        <authorList>
            <consortium name="Pathogen Informatics"/>
        </authorList>
    </citation>
    <scope>NUCLEOTIDE SEQUENCE [LARGE SCALE GENOMIC DNA]</scope>
    <source>
        <strain evidence="1 2">NCTC503</strain>
    </source>
</reference>
<dbReference type="EMBL" id="LR590481">
    <property type="protein sequence ID" value="VTQ84272.1"/>
    <property type="molecule type" value="Genomic_DNA"/>
</dbReference>
<name>A0A4U9QZJ7_HATHI</name>
<dbReference type="Proteomes" id="UP000308489">
    <property type="component" value="Chromosome 1"/>
</dbReference>
<sequence length="41" mass="4717">MNNGKGKSIDIKTQIENIRTKTLNQLLSEGWQDLTHPEMAY</sequence>
<dbReference type="KEGG" id="hhw:NCTC503_00511"/>
<evidence type="ECO:0000313" key="1">
    <source>
        <dbReference type="EMBL" id="VTQ84272.1"/>
    </source>
</evidence>